<feature type="non-terminal residue" evidence="3">
    <location>
        <position position="1"/>
    </location>
</feature>
<reference evidence="3 4" key="1">
    <citation type="submission" date="2021-06" db="EMBL/GenBank/DDBJ databases">
        <authorList>
            <person name="Palmer J.M."/>
        </authorList>
    </citation>
    <scope>NUCLEOTIDE SEQUENCE [LARGE SCALE GENOMIC DNA]</scope>
    <source>
        <strain evidence="4">if_2019</strain>
        <tissue evidence="3">Muscle</tissue>
    </source>
</reference>
<feature type="non-terminal residue" evidence="3">
    <location>
        <position position="158"/>
    </location>
</feature>
<accession>A0ABV0UB54</accession>
<dbReference type="InterPro" id="IPR000884">
    <property type="entry name" value="TSP1_rpt"/>
</dbReference>
<keyword evidence="4" id="KW-1185">Reference proteome</keyword>
<evidence type="ECO:0000256" key="2">
    <source>
        <dbReference type="ARBA" id="ARBA00022525"/>
    </source>
</evidence>
<dbReference type="EMBL" id="JAHRIQ010061997">
    <property type="protein sequence ID" value="MEQ2241797.1"/>
    <property type="molecule type" value="Genomic_DNA"/>
</dbReference>
<dbReference type="PANTHER" id="PTHR13723:SF142">
    <property type="entry name" value="A DISINTEGRIN AND METALLOPROTEINASE WITH THROMBOSPONDIN MOTIFS 7"/>
    <property type="match status" value="1"/>
</dbReference>
<dbReference type="InterPro" id="IPR036383">
    <property type="entry name" value="TSP1_rpt_sf"/>
</dbReference>
<dbReference type="PROSITE" id="PS50092">
    <property type="entry name" value="TSP1"/>
    <property type="match status" value="2"/>
</dbReference>
<organism evidence="3 4">
    <name type="scientific">Ilyodon furcidens</name>
    <name type="common">goldbreast splitfin</name>
    <dbReference type="NCBI Taxonomy" id="33524"/>
    <lineage>
        <taxon>Eukaryota</taxon>
        <taxon>Metazoa</taxon>
        <taxon>Chordata</taxon>
        <taxon>Craniata</taxon>
        <taxon>Vertebrata</taxon>
        <taxon>Euteleostomi</taxon>
        <taxon>Actinopterygii</taxon>
        <taxon>Neopterygii</taxon>
        <taxon>Teleostei</taxon>
        <taxon>Neoteleostei</taxon>
        <taxon>Acanthomorphata</taxon>
        <taxon>Ovalentaria</taxon>
        <taxon>Atherinomorphae</taxon>
        <taxon>Cyprinodontiformes</taxon>
        <taxon>Goodeidae</taxon>
        <taxon>Ilyodon</taxon>
    </lineage>
</organism>
<sequence length="158" mass="17831">CSTSCGLGAIWRTLICSTGSESDCDQTKRPSPARQCYLRPCSTWKVGEWSKCTKNCEGGIKVREVQCFDLRDQRLLRPFHCRAMSIRPLTQMPCNIQTCLNWYTSSWGQCSEVCGGGEQQRIVTCPEIDRCDRDFQPSSIQSCNSQPCAQWLTGSWGQ</sequence>
<comment type="caution">
    <text evidence="3">The sequence shown here is derived from an EMBL/GenBank/DDBJ whole genome shotgun (WGS) entry which is preliminary data.</text>
</comment>
<comment type="subcellular location">
    <subcellularLocation>
        <location evidence="1">Secreted</location>
    </subcellularLocation>
</comment>
<dbReference type="Proteomes" id="UP001482620">
    <property type="component" value="Unassembled WGS sequence"/>
</dbReference>
<gene>
    <name evidence="3" type="ORF">ILYODFUR_029039</name>
</gene>
<protein>
    <submittedName>
        <fullName evidence="3">Uncharacterized protein</fullName>
    </submittedName>
</protein>
<evidence type="ECO:0000256" key="1">
    <source>
        <dbReference type="ARBA" id="ARBA00004613"/>
    </source>
</evidence>
<dbReference type="InterPro" id="IPR050439">
    <property type="entry name" value="ADAMTS_ADAMTS-like"/>
</dbReference>
<evidence type="ECO:0000313" key="3">
    <source>
        <dbReference type="EMBL" id="MEQ2241797.1"/>
    </source>
</evidence>
<proteinExistence type="predicted"/>
<dbReference type="Pfam" id="PF19030">
    <property type="entry name" value="TSP1_ADAMTS"/>
    <property type="match status" value="2"/>
</dbReference>
<evidence type="ECO:0000313" key="4">
    <source>
        <dbReference type="Proteomes" id="UP001482620"/>
    </source>
</evidence>
<dbReference type="PANTHER" id="PTHR13723">
    <property type="entry name" value="ADAMTS A DISINTEGRIN AND METALLOPROTEASE WITH THROMBOSPONDIN MOTIFS PROTEASE"/>
    <property type="match status" value="1"/>
</dbReference>
<name>A0ABV0UB54_9TELE</name>
<dbReference type="SUPFAM" id="SSF82895">
    <property type="entry name" value="TSP-1 type 1 repeat"/>
    <property type="match status" value="3"/>
</dbReference>
<keyword evidence="2" id="KW-0964">Secreted</keyword>
<dbReference type="Gene3D" id="2.20.100.10">
    <property type="entry name" value="Thrombospondin type-1 (TSP1) repeat"/>
    <property type="match status" value="2"/>
</dbReference>
<dbReference type="SMART" id="SM00209">
    <property type="entry name" value="TSP1"/>
    <property type="match status" value="2"/>
</dbReference>